<reference evidence="1 2" key="1">
    <citation type="submission" date="2016-04" db="EMBL/GenBank/DDBJ databases">
        <title>Complete genome sequence of natural rubber-degrading, novel Gram-negative bacterium, Rhizobacter gummiphilus strain NS21.</title>
        <authorList>
            <person name="Tabata M."/>
            <person name="Kasai D."/>
            <person name="Fukuda M."/>
        </authorList>
    </citation>
    <scope>NUCLEOTIDE SEQUENCE [LARGE SCALE GENOMIC DNA]</scope>
    <source>
        <strain evidence="1 2">NS21</strain>
    </source>
</reference>
<proteinExistence type="predicted"/>
<evidence type="ECO:0000313" key="1">
    <source>
        <dbReference type="EMBL" id="ARN18836.1"/>
    </source>
</evidence>
<keyword evidence="2" id="KW-1185">Reference proteome</keyword>
<dbReference type="AlphaFoldDB" id="A0A1W6L3R7"/>
<gene>
    <name evidence="1" type="ORF">A4W93_02240</name>
</gene>
<sequence>MWDLVVGKSKLGEMTFLAYETPWVTAAFSPTPEFERWVPLIRWRERLDAAPEDEGDESHLEPEVEKLLAEAQAAGGMVAVEREDPNAPRRSRFHFTDDFKRVSLR</sequence>
<accession>A0A1W6L3R7</accession>
<dbReference type="KEGG" id="rgu:A4W93_02240"/>
<organism evidence="1 2">
    <name type="scientific">Piscinibacter gummiphilus</name>
    <dbReference type="NCBI Taxonomy" id="946333"/>
    <lineage>
        <taxon>Bacteria</taxon>
        <taxon>Pseudomonadati</taxon>
        <taxon>Pseudomonadota</taxon>
        <taxon>Betaproteobacteria</taxon>
        <taxon>Burkholderiales</taxon>
        <taxon>Sphaerotilaceae</taxon>
        <taxon>Piscinibacter</taxon>
    </lineage>
</organism>
<protein>
    <submittedName>
        <fullName evidence="1">Uncharacterized protein</fullName>
    </submittedName>
</protein>
<dbReference type="EMBL" id="CP015118">
    <property type="protein sequence ID" value="ARN18836.1"/>
    <property type="molecule type" value="Genomic_DNA"/>
</dbReference>
<dbReference type="Proteomes" id="UP000193427">
    <property type="component" value="Chromosome"/>
</dbReference>
<name>A0A1W6L3R7_9BURK</name>
<evidence type="ECO:0000313" key="2">
    <source>
        <dbReference type="Proteomes" id="UP000193427"/>
    </source>
</evidence>